<dbReference type="Proteomes" id="UP000478008">
    <property type="component" value="Unassembled WGS sequence"/>
</dbReference>
<evidence type="ECO:0000256" key="7">
    <source>
        <dbReference type="PROSITE-ProRule" id="PRU00176"/>
    </source>
</evidence>
<evidence type="ECO:0000259" key="9">
    <source>
        <dbReference type="PROSITE" id="PS50102"/>
    </source>
</evidence>
<dbReference type="Gene3D" id="4.10.1000.10">
    <property type="entry name" value="Zinc finger, CCCH-type"/>
    <property type="match status" value="1"/>
</dbReference>
<evidence type="ECO:0000256" key="5">
    <source>
        <dbReference type="ARBA" id="ARBA00022833"/>
    </source>
</evidence>
<evidence type="ECO:0000256" key="2">
    <source>
        <dbReference type="ARBA" id="ARBA00022723"/>
    </source>
</evidence>
<proteinExistence type="predicted"/>
<dbReference type="Gene3D" id="3.30.70.330">
    <property type="match status" value="1"/>
</dbReference>
<organism evidence="11 12">
    <name type="scientific">Dekkera bruxellensis</name>
    <name type="common">Brettanomyces custersii</name>
    <dbReference type="NCBI Taxonomy" id="5007"/>
    <lineage>
        <taxon>Eukaryota</taxon>
        <taxon>Fungi</taxon>
        <taxon>Dikarya</taxon>
        <taxon>Ascomycota</taxon>
        <taxon>Saccharomycotina</taxon>
        <taxon>Pichiomycetes</taxon>
        <taxon>Pichiales</taxon>
        <taxon>Pichiaceae</taxon>
        <taxon>Brettanomyces</taxon>
    </lineage>
</organism>
<feature type="zinc finger region" description="C3H1-type" evidence="8">
    <location>
        <begin position="174"/>
        <end position="202"/>
    </location>
</feature>
<evidence type="ECO:0000313" key="11">
    <source>
        <dbReference type="EMBL" id="VUG19925.1"/>
    </source>
</evidence>
<comment type="subunit">
    <text evidence="1">Associated with the spliceosome.</text>
</comment>
<dbReference type="GO" id="GO:0003723">
    <property type="term" value="F:RNA binding"/>
    <property type="evidence" value="ECO:0007669"/>
    <property type="project" value="UniProtKB-UniRule"/>
</dbReference>
<sequence length="226" mass="26492">MVYFDDRRQQRSRQDNQMCNFFMKTGICKYGEKCTKKHTKPLRSHTVMFHRLYSDPVYIERGKLLNEMKKSGRLEQSHGYNTNFLEEAAKKDGFDKEKAQKQLEQFFSDVFVELSLKYGKIQDMGVAGNLNKYLNGNVYVEFENESSASICFLKTNKRWYNGKPIICELSPVVNLDAACCQSYETSSKCDRDSSCGYAHFLKFDPKLEKTLYASQWKYYHSKHLDD</sequence>
<dbReference type="GO" id="GO:0089701">
    <property type="term" value="C:U2AF complex"/>
    <property type="evidence" value="ECO:0007669"/>
    <property type="project" value="InterPro"/>
</dbReference>
<dbReference type="SUPFAM" id="SSF90229">
    <property type="entry name" value="CCCH zinc finger"/>
    <property type="match status" value="1"/>
</dbReference>
<evidence type="ECO:0000256" key="8">
    <source>
        <dbReference type="PROSITE-ProRule" id="PRU00723"/>
    </source>
</evidence>
<dbReference type="InterPro" id="IPR009145">
    <property type="entry name" value="U2AF_small"/>
</dbReference>
<dbReference type="GO" id="GO:0000398">
    <property type="term" value="P:mRNA splicing, via spliceosome"/>
    <property type="evidence" value="ECO:0007669"/>
    <property type="project" value="InterPro"/>
</dbReference>
<evidence type="ECO:0000256" key="3">
    <source>
        <dbReference type="ARBA" id="ARBA00022737"/>
    </source>
</evidence>
<accession>A0A7D9H6U8</accession>
<dbReference type="EMBL" id="CABFWN010000006">
    <property type="protein sequence ID" value="VUG19925.1"/>
    <property type="molecule type" value="Genomic_DNA"/>
</dbReference>
<protein>
    <submittedName>
        <fullName evidence="11">DEBR0S6_03422g1_1</fullName>
    </submittedName>
</protein>
<keyword evidence="7" id="KW-0694">RNA-binding</keyword>
<keyword evidence="4 8" id="KW-0863">Zinc-finger</keyword>
<dbReference type="AlphaFoldDB" id="A0A7D9H6U8"/>
<feature type="zinc finger region" description="C3H1-type" evidence="8">
    <location>
        <begin position="13"/>
        <end position="41"/>
    </location>
</feature>
<reference evidence="11 12" key="1">
    <citation type="submission" date="2019-07" db="EMBL/GenBank/DDBJ databases">
        <authorList>
            <person name="Friedrich A."/>
            <person name="Schacherer J."/>
        </authorList>
    </citation>
    <scope>NUCLEOTIDE SEQUENCE [LARGE SCALE GENOMIC DNA]</scope>
</reference>
<evidence type="ECO:0000256" key="4">
    <source>
        <dbReference type="ARBA" id="ARBA00022771"/>
    </source>
</evidence>
<dbReference type="Pfam" id="PF00642">
    <property type="entry name" value="zf-CCCH"/>
    <property type="match status" value="1"/>
</dbReference>
<gene>
    <name evidence="11" type="ORF">DEBR0S6_03422G</name>
</gene>
<dbReference type="PROSITE" id="PS50102">
    <property type="entry name" value="RRM"/>
    <property type="match status" value="1"/>
</dbReference>
<evidence type="ECO:0000256" key="1">
    <source>
        <dbReference type="ARBA" id="ARBA00011524"/>
    </source>
</evidence>
<keyword evidence="12" id="KW-1185">Reference proteome</keyword>
<dbReference type="PANTHER" id="PTHR12620">
    <property type="entry name" value="U2 SNRNP AUXILIARY FACTOR, SMALL SUBUNIT"/>
    <property type="match status" value="1"/>
</dbReference>
<keyword evidence="3" id="KW-0677">Repeat</keyword>
<keyword evidence="5 8" id="KW-0862">Zinc</keyword>
<evidence type="ECO:0000256" key="6">
    <source>
        <dbReference type="ARBA" id="ARBA00025224"/>
    </source>
</evidence>
<dbReference type="PROSITE" id="PS50103">
    <property type="entry name" value="ZF_C3H1"/>
    <property type="match status" value="2"/>
</dbReference>
<keyword evidence="2 8" id="KW-0479">Metal-binding</keyword>
<dbReference type="InterPro" id="IPR000571">
    <property type="entry name" value="Znf_CCCH"/>
</dbReference>
<feature type="domain" description="C3H1-type" evidence="10">
    <location>
        <begin position="174"/>
        <end position="202"/>
    </location>
</feature>
<evidence type="ECO:0000259" key="10">
    <source>
        <dbReference type="PROSITE" id="PS50103"/>
    </source>
</evidence>
<comment type="function">
    <text evidence="6">Involved in the first step of pre-mRNA splicing. Required for cell growth and cell cycle control. Plays a role in the levels of the U1, U4, U5 and U6 snRNAs and the maintenance of the U4/U6 snRNA complex. May provide the link between the 'nineteen complex' NTC spliceosome protein complex and the spliceosome through the U6 snRNA. Associates predominantly with U6 snRNAs in assembled active spliceosomes. Binds directly to the internal stem-loop (ISL) domain of the U6 snRNA and to the pre-mRNA intron near the 5' splice site during the activation and catalytic phases of the spliceosome cycle.</text>
</comment>
<dbReference type="InterPro" id="IPR000504">
    <property type="entry name" value="RRM_dom"/>
</dbReference>
<dbReference type="InterPro" id="IPR035979">
    <property type="entry name" value="RBD_domain_sf"/>
</dbReference>
<feature type="domain" description="RRM" evidence="9">
    <location>
        <begin position="81"/>
        <end position="172"/>
    </location>
</feature>
<dbReference type="InterPro" id="IPR012677">
    <property type="entry name" value="Nucleotide-bd_a/b_plait_sf"/>
</dbReference>
<dbReference type="InterPro" id="IPR036855">
    <property type="entry name" value="Znf_CCCH_sf"/>
</dbReference>
<evidence type="ECO:0000313" key="12">
    <source>
        <dbReference type="Proteomes" id="UP000478008"/>
    </source>
</evidence>
<dbReference type="GO" id="GO:0008270">
    <property type="term" value="F:zinc ion binding"/>
    <property type="evidence" value="ECO:0007669"/>
    <property type="project" value="UniProtKB-KW"/>
</dbReference>
<name>A0A7D9H6U8_DEKBR</name>
<feature type="domain" description="C3H1-type" evidence="10">
    <location>
        <begin position="13"/>
        <end position="41"/>
    </location>
</feature>
<dbReference type="SUPFAM" id="SSF54928">
    <property type="entry name" value="RNA-binding domain, RBD"/>
    <property type="match status" value="1"/>
</dbReference>
<dbReference type="PRINTS" id="PR01848">
    <property type="entry name" value="U2AUXFACTOR"/>
</dbReference>
<dbReference type="SMART" id="SM00356">
    <property type="entry name" value="ZnF_C3H1"/>
    <property type="match status" value="2"/>
</dbReference>